<protein>
    <submittedName>
        <fullName evidence="2">Glycosyltransferase</fullName>
    </submittedName>
</protein>
<dbReference type="RefSeq" id="WP_257925336.1">
    <property type="nucleotide sequence ID" value="NZ_JAMXQV010000027.1"/>
</dbReference>
<dbReference type="InterPro" id="IPR002213">
    <property type="entry name" value="UDP_glucos_trans"/>
</dbReference>
<dbReference type="PANTHER" id="PTHR48050">
    <property type="entry name" value="STEROL 3-BETA-GLUCOSYLTRANSFERASE"/>
    <property type="match status" value="1"/>
</dbReference>
<name>A0A9X2NJ40_9PSEU</name>
<dbReference type="GO" id="GO:0008194">
    <property type="term" value="F:UDP-glycosyltransferase activity"/>
    <property type="evidence" value="ECO:0007669"/>
    <property type="project" value="InterPro"/>
</dbReference>
<dbReference type="GO" id="GO:0017000">
    <property type="term" value="P:antibiotic biosynthetic process"/>
    <property type="evidence" value="ECO:0007669"/>
    <property type="project" value="UniProtKB-ARBA"/>
</dbReference>
<keyword evidence="3" id="KW-1185">Reference proteome</keyword>
<evidence type="ECO:0000313" key="2">
    <source>
        <dbReference type="EMBL" id="MCR6488772.1"/>
    </source>
</evidence>
<dbReference type="Gene3D" id="3.40.50.2000">
    <property type="entry name" value="Glycogen Phosphorylase B"/>
    <property type="match status" value="2"/>
</dbReference>
<dbReference type="EMBL" id="JAMXQV010000027">
    <property type="protein sequence ID" value="MCR6488772.1"/>
    <property type="molecule type" value="Genomic_DNA"/>
</dbReference>
<dbReference type="SUPFAM" id="SSF53756">
    <property type="entry name" value="UDP-Glycosyltransferase/glycogen phosphorylase"/>
    <property type="match status" value="1"/>
</dbReference>
<proteinExistence type="predicted"/>
<accession>A0A9X2NJ40</accession>
<gene>
    <name evidence="2" type="ORF">M8542_38680</name>
</gene>
<dbReference type="InterPro" id="IPR010610">
    <property type="entry name" value="EryCIII-like_C"/>
</dbReference>
<dbReference type="Proteomes" id="UP001144096">
    <property type="component" value="Unassembled WGS sequence"/>
</dbReference>
<dbReference type="Pfam" id="PF06722">
    <property type="entry name" value="EryCIII-like_C"/>
    <property type="match status" value="1"/>
</dbReference>
<feature type="domain" description="Erythromycin biosynthesis protein CIII-like C-terminal" evidence="1">
    <location>
        <begin position="267"/>
        <end position="399"/>
    </location>
</feature>
<dbReference type="AlphaFoldDB" id="A0A9X2NJ40"/>
<dbReference type="CDD" id="cd03784">
    <property type="entry name" value="GT1_Gtf-like"/>
    <property type="match status" value="1"/>
</dbReference>
<dbReference type="GO" id="GO:0016758">
    <property type="term" value="F:hexosyltransferase activity"/>
    <property type="evidence" value="ECO:0007669"/>
    <property type="project" value="UniProtKB-ARBA"/>
</dbReference>
<dbReference type="InterPro" id="IPR050426">
    <property type="entry name" value="Glycosyltransferase_28"/>
</dbReference>
<sequence length="402" mass="42309">MRIVFSGLPGYGHIYPLLPLALAAREAGHDVAYATDPMFHPVLHRIGIPAIAAGMPIREAFATVFAGQGTDFRARPWPDWLEPSVRVFGDVLPRRFAADLLPTLKADLVVYEASNPGAGLAARKLGIPALCHAIARAEAPEAGLDGYERLADHLARAATHPKLLIPWAIAANRWRRTGLPLLRAVAAEIGVELAEDDYELGDRYLDVFPASLQEPSFVGRPERLPLRPTPFTEPGELPAIALAERKRPLVYLTLGTVVGTAPALRAAIDELSTMDVEVLVAAGENLPVADLGELPPNVHLERWVPQAELLPLVDLAVHHGGSGTTLAAAAAGVPQLLLPVGFDGFVNAGAVAAAGAGTRLFPGESIAEAAAGLLGGARPTALAEEIAAMPSPEDIVARLPEG</sequence>
<evidence type="ECO:0000313" key="3">
    <source>
        <dbReference type="Proteomes" id="UP001144096"/>
    </source>
</evidence>
<organism evidence="2 3">
    <name type="scientific">Amycolatopsis iheyensis</name>
    <dbReference type="NCBI Taxonomy" id="2945988"/>
    <lineage>
        <taxon>Bacteria</taxon>
        <taxon>Bacillati</taxon>
        <taxon>Actinomycetota</taxon>
        <taxon>Actinomycetes</taxon>
        <taxon>Pseudonocardiales</taxon>
        <taxon>Pseudonocardiaceae</taxon>
        <taxon>Amycolatopsis</taxon>
    </lineage>
</organism>
<reference evidence="2" key="1">
    <citation type="submission" date="2022-06" db="EMBL/GenBank/DDBJ databases">
        <title>Amycolatopsis iheyaensis sp. nov., a new species of the genus Amycolatopsis isolated from soil in Iheya island, Japan.</title>
        <authorList>
            <person name="Ngamcharungchit C."/>
            <person name="Kanto H."/>
            <person name="Take A."/>
            <person name="Intra B."/>
            <person name="Matsumoto A."/>
            <person name="Panbangred W."/>
            <person name="Inahashi Y."/>
        </authorList>
    </citation>
    <scope>NUCLEOTIDE SEQUENCE</scope>
    <source>
        <strain evidence="2">OK19-0408</strain>
    </source>
</reference>
<dbReference type="PANTHER" id="PTHR48050:SF13">
    <property type="entry name" value="STEROL 3-BETA-GLUCOSYLTRANSFERASE UGT80A2"/>
    <property type="match status" value="1"/>
</dbReference>
<evidence type="ECO:0000259" key="1">
    <source>
        <dbReference type="Pfam" id="PF06722"/>
    </source>
</evidence>
<comment type="caution">
    <text evidence="2">The sequence shown here is derived from an EMBL/GenBank/DDBJ whole genome shotgun (WGS) entry which is preliminary data.</text>
</comment>